<gene>
    <name evidence="2" type="ORF">TCDM_13629</name>
</gene>
<sequence length="120" mass="13320">MGHGAQLNAVTRGAPHPQEKRRGLRTPSPSLRLVATEEDNSRHTQLPAYTTKEAFKYTAMCILSLCAATQSKKVEKRKQSTWRDAKKCTAEVRGGNNKKKTAQTHDCTAVQAAAIRIRFI</sequence>
<organism evidence="2 3">
    <name type="scientific">Trypanosoma cruzi Dm28c</name>
    <dbReference type="NCBI Taxonomy" id="1416333"/>
    <lineage>
        <taxon>Eukaryota</taxon>
        <taxon>Discoba</taxon>
        <taxon>Euglenozoa</taxon>
        <taxon>Kinetoplastea</taxon>
        <taxon>Metakinetoplastina</taxon>
        <taxon>Trypanosomatida</taxon>
        <taxon>Trypanosomatidae</taxon>
        <taxon>Trypanosoma</taxon>
        <taxon>Schizotrypanum</taxon>
    </lineage>
</organism>
<dbReference type="VEuPathDB" id="TriTrypDB:TCDM_13629"/>
<dbReference type="Proteomes" id="UP000017861">
    <property type="component" value="Unassembled WGS sequence"/>
</dbReference>
<comment type="caution">
    <text evidence="2">The sequence shown here is derived from an EMBL/GenBank/DDBJ whole genome shotgun (WGS) entry which is preliminary data.</text>
</comment>
<evidence type="ECO:0000313" key="2">
    <source>
        <dbReference type="EMBL" id="ESS54939.1"/>
    </source>
</evidence>
<name>V5AI61_TRYCR</name>
<dbReference type="AlphaFoldDB" id="V5AI61"/>
<evidence type="ECO:0000256" key="1">
    <source>
        <dbReference type="SAM" id="MobiDB-lite"/>
    </source>
</evidence>
<accession>V5AI61</accession>
<feature type="region of interest" description="Disordered" evidence="1">
    <location>
        <begin position="1"/>
        <end position="43"/>
    </location>
</feature>
<protein>
    <submittedName>
        <fullName evidence="2">Uncharacterized protein</fullName>
    </submittedName>
</protein>
<proteinExistence type="predicted"/>
<reference evidence="2 3" key="1">
    <citation type="journal article" date="2014" name="Genome Announc.">
        <title>Trypanosoma cruzi Clone Dm28c Draft Genome Sequence.</title>
        <authorList>
            <person name="Grisard E.C."/>
            <person name="Teixeira S.M."/>
            <person name="de Almeida L.G."/>
            <person name="Stoco P.H."/>
            <person name="Gerber A.L."/>
            <person name="Talavera-Lopez C."/>
            <person name="Lima O.C."/>
            <person name="Andersson B."/>
            <person name="de Vasconcelos A.T."/>
        </authorList>
    </citation>
    <scope>NUCLEOTIDE SEQUENCE [LARGE SCALE GENOMIC DNA]</scope>
    <source>
        <strain evidence="2 3">Dm28c</strain>
    </source>
</reference>
<evidence type="ECO:0000313" key="3">
    <source>
        <dbReference type="Proteomes" id="UP000017861"/>
    </source>
</evidence>
<dbReference type="EMBL" id="AYLP01001156">
    <property type="protein sequence ID" value="ESS54939.1"/>
    <property type="molecule type" value="Genomic_DNA"/>
</dbReference>